<sequence>MDPRNPYSRNSGYVGLLNNLQNNNVHDNFSYESYPSSVDIGASENPPFSSQEPEGPSLPEDTPVERLVRRKWTPRDDEVVISAWLNTSK</sequence>
<feature type="region of interest" description="Disordered" evidence="1">
    <location>
        <begin position="36"/>
        <end position="66"/>
    </location>
</feature>
<keyword evidence="3" id="KW-1185">Reference proteome</keyword>
<accession>A0A0D3AGI0</accession>
<dbReference type="HOGENOM" id="CLU_012390_0_4_1"/>
<reference evidence="2" key="2">
    <citation type="submission" date="2015-06" db="UniProtKB">
        <authorList>
            <consortium name="EnsemblPlants"/>
        </authorList>
    </citation>
    <scope>IDENTIFICATION</scope>
</reference>
<dbReference type="AlphaFoldDB" id="A0A0D3AGI0"/>
<evidence type="ECO:0000313" key="2">
    <source>
        <dbReference type="EnsemblPlants" id="Bo22078s010.1"/>
    </source>
</evidence>
<dbReference type="EnsemblPlants" id="Bo22078s010.1">
    <property type="protein sequence ID" value="Bo22078s010.1"/>
    <property type="gene ID" value="Bo22078s010"/>
</dbReference>
<organism evidence="2 3">
    <name type="scientific">Brassica oleracea var. oleracea</name>
    <dbReference type="NCBI Taxonomy" id="109376"/>
    <lineage>
        <taxon>Eukaryota</taxon>
        <taxon>Viridiplantae</taxon>
        <taxon>Streptophyta</taxon>
        <taxon>Embryophyta</taxon>
        <taxon>Tracheophyta</taxon>
        <taxon>Spermatophyta</taxon>
        <taxon>Magnoliopsida</taxon>
        <taxon>eudicotyledons</taxon>
        <taxon>Gunneridae</taxon>
        <taxon>Pentapetalae</taxon>
        <taxon>rosids</taxon>
        <taxon>malvids</taxon>
        <taxon>Brassicales</taxon>
        <taxon>Brassicaceae</taxon>
        <taxon>Brassiceae</taxon>
        <taxon>Brassica</taxon>
    </lineage>
</organism>
<evidence type="ECO:0000256" key="1">
    <source>
        <dbReference type="SAM" id="MobiDB-lite"/>
    </source>
</evidence>
<reference evidence="2" key="1">
    <citation type="journal article" date="2014" name="Genome Biol.">
        <title>Transcriptome and methylome profiling reveals relics of genome dominance in the mesopolyploid Brassica oleracea.</title>
        <authorList>
            <person name="Parkin I.A."/>
            <person name="Koh C."/>
            <person name="Tang H."/>
            <person name="Robinson S.J."/>
            <person name="Kagale S."/>
            <person name="Clarke W.E."/>
            <person name="Town C.D."/>
            <person name="Nixon J."/>
            <person name="Krishnakumar V."/>
            <person name="Bidwell S.L."/>
            <person name="Denoeud F."/>
            <person name="Belcram H."/>
            <person name="Links M.G."/>
            <person name="Just J."/>
            <person name="Clarke C."/>
            <person name="Bender T."/>
            <person name="Huebert T."/>
            <person name="Mason A.S."/>
            <person name="Pires J.C."/>
            <person name="Barker G."/>
            <person name="Moore J."/>
            <person name="Walley P.G."/>
            <person name="Manoli S."/>
            <person name="Batley J."/>
            <person name="Edwards D."/>
            <person name="Nelson M.N."/>
            <person name="Wang X."/>
            <person name="Paterson A.H."/>
            <person name="King G."/>
            <person name="Bancroft I."/>
            <person name="Chalhoub B."/>
            <person name="Sharpe A.G."/>
        </authorList>
    </citation>
    <scope>NUCLEOTIDE SEQUENCE [LARGE SCALE GENOMIC DNA]</scope>
    <source>
        <strain evidence="2">cv. TO1000</strain>
    </source>
</reference>
<evidence type="ECO:0000313" key="3">
    <source>
        <dbReference type="Proteomes" id="UP000032141"/>
    </source>
</evidence>
<name>A0A0D3AGI0_BRAOL</name>
<dbReference type="Gramene" id="Bo22078s010.1">
    <property type="protein sequence ID" value="Bo22078s010.1"/>
    <property type="gene ID" value="Bo22078s010"/>
</dbReference>
<protein>
    <submittedName>
        <fullName evidence="2">Uncharacterized protein</fullName>
    </submittedName>
</protein>
<dbReference type="Proteomes" id="UP000032141">
    <property type="component" value="Unassembled WGS sequence"/>
</dbReference>
<proteinExistence type="predicted"/>